<dbReference type="EMBL" id="FUXA01000010">
    <property type="protein sequence ID" value="SJZ85493.1"/>
    <property type="molecule type" value="Genomic_DNA"/>
</dbReference>
<dbReference type="AlphaFoldDB" id="A0A1T4P1Y5"/>
<keyword evidence="2" id="KW-1185">Reference proteome</keyword>
<evidence type="ECO:0000313" key="1">
    <source>
        <dbReference type="EMBL" id="SJZ85493.1"/>
    </source>
</evidence>
<proteinExistence type="predicted"/>
<organism evidence="1 2">
    <name type="scientific">Eubacterium ruminantium</name>
    <dbReference type="NCBI Taxonomy" id="42322"/>
    <lineage>
        <taxon>Bacteria</taxon>
        <taxon>Bacillati</taxon>
        <taxon>Bacillota</taxon>
        <taxon>Clostridia</taxon>
        <taxon>Eubacteriales</taxon>
        <taxon>Eubacteriaceae</taxon>
        <taxon>Eubacterium</taxon>
    </lineage>
</organism>
<name>A0A1T4P1Y5_9FIRM</name>
<accession>A0A1T4P1Y5</accession>
<gene>
    <name evidence="1" type="ORF">SAMN02745110_01816</name>
</gene>
<protein>
    <submittedName>
        <fullName evidence="1">Uncharacterized protein</fullName>
    </submittedName>
</protein>
<reference evidence="1 2" key="1">
    <citation type="submission" date="2017-02" db="EMBL/GenBank/DDBJ databases">
        <authorList>
            <person name="Peterson S.W."/>
        </authorList>
    </citation>
    <scope>NUCLEOTIDE SEQUENCE [LARGE SCALE GENOMIC DNA]</scope>
    <source>
        <strain evidence="1 2">ATCC 17233</strain>
    </source>
</reference>
<dbReference type="RefSeq" id="WP_143000662.1">
    <property type="nucleotide sequence ID" value="NZ_FNHR01000009.1"/>
</dbReference>
<sequence>MKDIKCICSKCHSVFEAKEAVQIERKYGNVNIIEKRCPFCEGEFRQLDLPTSLDRYLYVNTDSRYYGC</sequence>
<evidence type="ECO:0000313" key="2">
    <source>
        <dbReference type="Proteomes" id="UP000189857"/>
    </source>
</evidence>
<dbReference type="Proteomes" id="UP000189857">
    <property type="component" value="Unassembled WGS sequence"/>
</dbReference>